<feature type="transmembrane region" description="Helical" evidence="1">
    <location>
        <begin position="1061"/>
        <end position="1088"/>
    </location>
</feature>
<dbReference type="EMBL" id="JAOXHJ010000003">
    <property type="protein sequence ID" value="MCV3754061.1"/>
    <property type="molecule type" value="Genomic_DNA"/>
</dbReference>
<feature type="transmembrane region" description="Helical" evidence="1">
    <location>
        <begin position="262"/>
        <end position="282"/>
    </location>
</feature>
<evidence type="ECO:0000313" key="3">
    <source>
        <dbReference type="Proteomes" id="UP001207252"/>
    </source>
</evidence>
<accession>A0ABT3BP72</accession>
<gene>
    <name evidence="2" type="ORF">OF365_01610</name>
</gene>
<evidence type="ECO:0000313" key="2">
    <source>
        <dbReference type="EMBL" id="MCV3754061.1"/>
    </source>
</evidence>
<name>A0ABT3BP72_9BACT</name>
<dbReference type="RefSeq" id="WP_263817865.1">
    <property type="nucleotide sequence ID" value="NZ_JAOXHJ010000003.1"/>
</dbReference>
<feature type="transmembrane region" description="Helical" evidence="1">
    <location>
        <begin position="1000"/>
        <end position="1018"/>
    </location>
</feature>
<protein>
    <submittedName>
        <fullName evidence="2">Uncharacterized protein</fullName>
    </submittedName>
</protein>
<feature type="transmembrane region" description="Helical" evidence="1">
    <location>
        <begin position="184"/>
        <end position="207"/>
    </location>
</feature>
<feature type="transmembrane region" description="Helical" evidence="1">
    <location>
        <begin position="213"/>
        <end position="241"/>
    </location>
</feature>
<feature type="transmembrane region" description="Helical" evidence="1">
    <location>
        <begin position="302"/>
        <end position="323"/>
    </location>
</feature>
<sequence>MFVKKTQTPLHHLAFDPSIKSTVKRFLHGSARFIASSVLLTLALVLVVVSMAAGLKDGAFGVQSISYITVFQLAFAQLGGTVGVLIALYSNNFHSRDKHGFSLNKSSQQAGSIYALLFGIFLLIIYFPTAHVYNEYANIHTNTLYTQQQGMFYIYASCGLILFSCLKQYWLSILYKSRFLKNRIMYYVFEISLYVLGLGLACLIGLLSNITYVGFGVGLSIASFVVSMCIFTYINATHLYLRDKLVLIRAQFMAILKATWDYTLISVFTSVIKMFAMISLFYVINDKMVGSTPLYMQSARIIWYQAMMFIQMFLFGISDYLVYLFGKQMIRQQRFHKPELFWTIIVYGSCTTIILGIIFAFSIQGFSNLYARNQDLIIPVEENAPPAYLYELFRKKLLEDENNIHKIIDGFAQTPEGRALFEQAIHLKLLTRLNNDQPLDENILKMLEKEGFDATLNAMINKIATDKLANDPSVLNLATKSVQSEFLKRLTKQTTLEPQLVQMVQANQFNQAVKVIIEQIKMTKPTELNELILSYQVDVIKNLMKTPTLDPLVFQMMLTNQPTELINTLVGQKAQSIHQANPQLSLEQATVLVQKEILQGLYKSTYNDSLLTNFNQAVDNYFKNLADKNLTILVQAEIAKKILNKEVLDTEFYSLVNQYITNQVEALHLSDPEQKAAVLMQVQSELIKKITNQTTLDPQVIQAIQNNQFNTVLDNVIMQGVKQSELMKYKVEQEVALGIIQKIIAPNQIDAQITQGLQNHGVAFVLSQIAQKKAHALSVQHPEVPFDQLLLGVQKEILQGLYQSKFHDNLLANFEQAVNNAFKTLVQTQLNSPAVLSQAKYLAQTKILSTLDPLLVDKAFDNLITTTINDQVHNNPLVLKKIIMGVQTKILDKLNLEQGLYAQGLKMIQNEQFNEFVNKTLMNQIFILQAIDLKTQETINNLKSQDAQVALDQTKYLVDRLWVKTDEFFIEKINKVNPFTRLFKHIDANDIANEFSHKNAFIHIFLLSWFYPLALIIIRYADLIRCKTPLPVFTLIIQIAAIAFVVGFGVNYQTSDTYKGLYAWCMPLSIIGATILCAALIIVGVNYLKYQKALTNNKPLPIN</sequence>
<evidence type="ECO:0000256" key="1">
    <source>
        <dbReference type="SAM" id="Phobius"/>
    </source>
</evidence>
<keyword evidence="3" id="KW-1185">Reference proteome</keyword>
<comment type="caution">
    <text evidence="2">The sequence shown here is derived from an EMBL/GenBank/DDBJ whole genome shotgun (WGS) entry which is preliminary data.</text>
</comment>
<feature type="transmembrane region" description="Helical" evidence="1">
    <location>
        <begin position="344"/>
        <end position="363"/>
    </location>
</feature>
<feature type="transmembrane region" description="Helical" evidence="1">
    <location>
        <begin position="65"/>
        <end position="90"/>
    </location>
</feature>
<organism evidence="2 3">
    <name type="scientific">Ureaplasma zalophigenitalium</name>
    <dbReference type="NCBI Taxonomy" id="907723"/>
    <lineage>
        <taxon>Bacteria</taxon>
        <taxon>Bacillati</taxon>
        <taxon>Mycoplasmatota</taxon>
        <taxon>Mycoplasmoidales</taxon>
        <taxon>Mycoplasmoidaceae</taxon>
        <taxon>Ureaplasma</taxon>
    </lineage>
</organism>
<keyword evidence="1" id="KW-1133">Transmembrane helix</keyword>
<keyword evidence="1" id="KW-0812">Transmembrane</keyword>
<keyword evidence="1" id="KW-0472">Membrane</keyword>
<feature type="transmembrane region" description="Helical" evidence="1">
    <location>
        <begin position="33"/>
        <end position="53"/>
    </location>
</feature>
<proteinExistence type="predicted"/>
<feature type="transmembrane region" description="Helical" evidence="1">
    <location>
        <begin position="111"/>
        <end position="132"/>
    </location>
</feature>
<dbReference type="Proteomes" id="UP001207252">
    <property type="component" value="Unassembled WGS sequence"/>
</dbReference>
<feature type="transmembrane region" description="Helical" evidence="1">
    <location>
        <begin position="1030"/>
        <end position="1049"/>
    </location>
</feature>
<feature type="transmembrane region" description="Helical" evidence="1">
    <location>
        <begin position="152"/>
        <end position="172"/>
    </location>
</feature>
<reference evidence="2 3" key="1">
    <citation type="journal article" date="2020" name="Int. J. Syst. Evol. Microbiol.">
        <title>Ureaplasma miroungigenitalium sp. nov. isolated from northern elephant seals (Mirounga angustirostris) and Ureaplasma zalophigenitalium sp. nov. isolated from California sea lions (Zalophus californianus).</title>
        <authorList>
            <person name="Volokhov D.V."/>
            <person name="Gulland F.M."/>
            <person name="Gao Y."/>
            <person name="Chizhikov V.E."/>
        </authorList>
    </citation>
    <scope>NUCLEOTIDE SEQUENCE [LARGE SCALE GENOMIC DNA]</scope>
    <source>
        <strain evidence="2 3">CSL7644-GEN</strain>
    </source>
</reference>